<organism evidence="2 3">
    <name type="scientific">Leisingera aquaemixtae</name>
    <dbReference type="NCBI Taxonomy" id="1396826"/>
    <lineage>
        <taxon>Bacteria</taxon>
        <taxon>Pseudomonadati</taxon>
        <taxon>Pseudomonadota</taxon>
        <taxon>Alphaproteobacteria</taxon>
        <taxon>Rhodobacterales</taxon>
        <taxon>Roseobacteraceae</taxon>
        <taxon>Leisingera</taxon>
    </lineage>
</organism>
<evidence type="ECO:0008006" key="4">
    <source>
        <dbReference type="Google" id="ProtNLM"/>
    </source>
</evidence>
<keyword evidence="1" id="KW-0732">Signal</keyword>
<dbReference type="EMBL" id="CP081051">
    <property type="protein sequence ID" value="UWQ42185.1"/>
    <property type="molecule type" value="Genomic_DNA"/>
</dbReference>
<dbReference type="Proteomes" id="UP001058514">
    <property type="component" value="Chromosome"/>
</dbReference>
<protein>
    <recommendedName>
        <fullName evidence="4">Dihydrodipicolinate reductase</fullName>
    </recommendedName>
</protein>
<keyword evidence="3" id="KW-1185">Reference proteome</keyword>
<evidence type="ECO:0000313" key="2">
    <source>
        <dbReference type="EMBL" id="UWQ42185.1"/>
    </source>
</evidence>
<accession>A0ABY5WL54</accession>
<gene>
    <name evidence="2" type="ORF">K3718_03585</name>
</gene>
<feature type="chain" id="PRO_5046407799" description="Dihydrodipicolinate reductase" evidence="1">
    <location>
        <begin position="24"/>
        <end position="118"/>
    </location>
</feature>
<evidence type="ECO:0000256" key="1">
    <source>
        <dbReference type="SAM" id="SignalP"/>
    </source>
</evidence>
<proteinExistence type="predicted"/>
<feature type="signal peptide" evidence="1">
    <location>
        <begin position="1"/>
        <end position="23"/>
    </location>
</feature>
<name>A0ABY5WL54_9RHOB</name>
<reference evidence="2" key="1">
    <citation type="submission" date="2021-08" db="EMBL/GenBank/DDBJ databases">
        <authorList>
            <person name="Nwanade C."/>
            <person name="Wang M."/>
            <person name="Masoudi A."/>
            <person name="Yu Z."/>
            <person name="Liu J."/>
        </authorList>
    </citation>
    <scope>NUCLEOTIDE SEQUENCE</scope>
    <source>
        <strain evidence="2">S166</strain>
    </source>
</reference>
<dbReference type="RefSeq" id="WP_259944014.1">
    <property type="nucleotide sequence ID" value="NZ_CP081051.1"/>
</dbReference>
<evidence type="ECO:0000313" key="3">
    <source>
        <dbReference type="Proteomes" id="UP001058514"/>
    </source>
</evidence>
<sequence length="118" mass="12660">MKLLHLAACALALSITAAAPAGAGPIKSEKDFLAKIAGKKLVAGDHWVLATADGKLQGVSPKGEKIVGAWAWHKRFYCRNVYIGKKQLPQNCLTVTTDGNTVTFTRDQGKGRSITYSF</sequence>